<evidence type="ECO:0000256" key="1">
    <source>
        <dbReference type="ARBA" id="ARBA00001709"/>
    </source>
</evidence>
<gene>
    <name evidence="5" type="ORF">DYS74_04045</name>
</gene>
<feature type="domain" description="Enoyl-CoA hydratase/isomerase" evidence="4">
    <location>
        <begin position="16"/>
        <end position="333"/>
    </location>
</feature>
<evidence type="ECO:0000256" key="3">
    <source>
        <dbReference type="ARBA" id="ARBA00022801"/>
    </source>
</evidence>
<accession>A0A421BUG1</accession>
<evidence type="ECO:0000259" key="4">
    <source>
        <dbReference type="Pfam" id="PF16113"/>
    </source>
</evidence>
<dbReference type="NCBIfam" id="NF004127">
    <property type="entry name" value="PRK05617.1"/>
    <property type="match status" value="1"/>
</dbReference>
<comment type="catalytic activity">
    <reaction evidence="1">
        <text>3-hydroxy-2-methylpropanoyl-CoA + H2O = 3-hydroxy-2-methylpropanoate + CoA + H(+)</text>
        <dbReference type="Rhea" id="RHEA:20888"/>
        <dbReference type="ChEBI" id="CHEBI:11805"/>
        <dbReference type="ChEBI" id="CHEBI:15377"/>
        <dbReference type="ChEBI" id="CHEBI:15378"/>
        <dbReference type="ChEBI" id="CHEBI:57287"/>
        <dbReference type="ChEBI" id="CHEBI:57340"/>
        <dbReference type="EC" id="3.1.2.4"/>
    </reaction>
</comment>
<dbReference type="InterPro" id="IPR029045">
    <property type="entry name" value="ClpP/crotonase-like_dom_sf"/>
</dbReference>
<evidence type="ECO:0000313" key="6">
    <source>
        <dbReference type="Proteomes" id="UP000279673"/>
    </source>
</evidence>
<evidence type="ECO:0000256" key="2">
    <source>
        <dbReference type="ARBA" id="ARBA00011915"/>
    </source>
</evidence>
<dbReference type="GO" id="GO:0005829">
    <property type="term" value="C:cytosol"/>
    <property type="evidence" value="ECO:0007669"/>
    <property type="project" value="TreeGrafter"/>
</dbReference>
<name>A0A421BUG1_9RHOB</name>
<keyword evidence="5" id="KW-0413">Isomerase</keyword>
<dbReference type="SUPFAM" id="SSF52096">
    <property type="entry name" value="ClpP/crotonase"/>
    <property type="match status" value="1"/>
</dbReference>
<keyword evidence="6" id="KW-1185">Reference proteome</keyword>
<evidence type="ECO:0000313" key="5">
    <source>
        <dbReference type="EMBL" id="RLL71793.1"/>
    </source>
</evidence>
<dbReference type="RefSeq" id="WP_121531191.1">
    <property type="nucleotide sequence ID" value="NZ_RCHI01000003.1"/>
</dbReference>
<comment type="caution">
    <text evidence="5">The sequence shown here is derived from an EMBL/GenBank/DDBJ whole genome shotgun (WGS) entry which is preliminary data.</text>
</comment>
<dbReference type="EMBL" id="RCHI01000003">
    <property type="protein sequence ID" value="RLL71793.1"/>
    <property type="molecule type" value="Genomic_DNA"/>
</dbReference>
<proteinExistence type="predicted"/>
<dbReference type="Pfam" id="PF16113">
    <property type="entry name" value="ECH_2"/>
    <property type="match status" value="1"/>
</dbReference>
<dbReference type="GO" id="GO:0006574">
    <property type="term" value="P:L-valine catabolic process"/>
    <property type="evidence" value="ECO:0007669"/>
    <property type="project" value="TreeGrafter"/>
</dbReference>
<keyword evidence="3" id="KW-0378">Hydrolase</keyword>
<dbReference type="EC" id="3.1.2.4" evidence="2"/>
<dbReference type="CDD" id="cd06558">
    <property type="entry name" value="crotonase-like"/>
    <property type="match status" value="1"/>
</dbReference>
<organism evidence="5 6">
    <name type="scientific">Paenirhodobacter hankyongi</name>
    <dbReference type="NCBI Taxonomy" id="2294033"/>
    <lineage>
        <taxon>Bacteria</taxon>
        <taxon>Pseudomonadati</taxon>
        <taxon>Pseudomonadota</taxon>
        <taxon>Alphaproteobacteria</taxon>
        <taxon>Rhodobacterales</taxon>
        <taxon>Rhodobacter group</taxon>
        <taxon>Paenirhodobacter</taxon>
    </lineage>
</organism>
<dbReference type="GO" id="GO:0003860">
    <property type="term" value="F:3-hydroxyisobutyryl-CoA hydrolase activity"/>
    <property type="evidence" value="ECO:0007669"/>
    <property type="project" value="UniProtKB-EC"/>
</dbReference>
<dbReference type="Proteomes" id="UP000279673">
    <property type="component" value="Unassembled WGS sequence"/>
</dbReference>
<dbReference type="PANTHER" id="PTHR43176">
    <property type="entry name" value="3-HYDROXYISOBUTYRYL-COA HYDROLASE-RELATED"/>
    <property type="match status" value="1"/>
</dbReference>
<dbReference type="PANTHER" id="PTHR43176:SF3">
    <property type="entry name" value="3-HYDROXYISOBUTYRYL-COA HYDROLASE, MITOCHONDRIAL"/>
    <property type="match status" value="1"/>
</dbReference>
<dbReference type="InterPro" id="IPR045004">
    <property type="entry name" value="ECH_dom"/>
</dbReference>
<dbReference type="Gene3D" id="3.90.226.10">
    <property type="entry name" value="2-enoyl-CoA Hydratase, Chain A, domain 1"/>
    <property type="match status" value="1"/>
</dbReference>
<dbReference type="AlphaFoldDB" id="A0A421BUG1"/>
<sequence length="349" mass="37728">MTDEATMIVRKEGRAGRLTFNRPKALNALDAEMAEAIDAALAAWRDDPEVAVVVIDAVGERAFCAGGDIAKIYHQGRAGDFTTGPRFWREEYRMNARLAEYGKPVVSFMQGFVMGGGVGVGGHAHHRVVGDTTQIAMPETGIGLIPDVGGTLLLAQAPGRVGEYLGVTGSRIGAADAIYAGFADLYLPEAEWEAVKAQLIATGDPSVLPKGRVPATKGRLADLRPQIEATFGGRDIHEIVAALEASGTHFATETLAILRRNSALSEEATLRLVRMTRATPTIRDALSNEFRFTLRAVEKADFLEGVRAQIIDKDRSPTWKYSLETLPMAEVAALLEPLPRDWEIAFETA</sequence>
<dbReference type="InterPro" id="IPR032259">
    <property type="entry name" value="HIBYL-CoA-H"/>
</dbReference>
<dbReference type="GO" id="GO:0016853">
    <property type="term" value="F:isomerase activity"/>
    <property type="evidence" value="ECO:0007669"/>
    <property type="project" value="UniProtKB-KW"/>
</dbReference>
<protein>
    <recommendedName>
        <fullName evidence="2">3-hydroxyisobutyryl-CoA hydrolase</fullName>
        <ecNumber evidence="2">3.1.2.4</ecNumber>
    </recommendedName>
</protein>
<reference evidence="5 6" key="1">
    <citation type="submission" date="2018-10" db="EMBL/GenBank/DDBJ databases">
        <title>Rhodobacter sp . BO-81.</title>
        <authorList>
            <person name="Im W.T."/>
        </authorList>
    </citation>
    <scope>NUCLEOTIDE SEQUENCE [LARGE SCALE GENOMIC DNA]</scope>
    <source>
        <strain evidence="5 6">BO-81</strain>
    </source>
</reference>